<feature type="transmembrane region" description="Helical" evidence="8">
    <location>
        <begin position="193"/>
        <end position="214"/>
    </location>
</feature>
<evidence type="ECO:0000256" key="1">
    <source>
        <dbReference type="ARBA" id="ARBA00004651"/>
    </source>
</evidence>
<dbReference type="RefSeq" id="WP_377945812.1">
    <property type="nucleotide sequence ID" value="NZ_JBHUCX010000099.1"/>
</dbReference>
<dbReference type="PANTHER" id="PTHR30472">
    <property type="entry name" value="FERRIC ENTEROBACTIN TRANSPORT SYSTEM PERMEASE PROTEIN"/>
    <property type="match status" value="1"/>
</dbReference>
<keyword evidence="3" id="KW-0813">Transport</keyword>
<keyword evidence="5 8" id="KW-0812">Transmembrane</keyword>
<proteinExistence type="inferred from homology"/>
<sequence>MNQRIRYPKNMTITLVVLCGLCLFCIGLVSMMAGTPPLSPERLWRVLANTDTHVAHVLVWQSRLPRFVLGALAGGLLATAGVLLQDVMRNALAGPEMLGVSSGAAAVMAAIIIFQLPIPYIWQPWLALFGGVLGGGMVVGASWGSRSPVRVILIGVAVSSLFNAVITTIISLGQQDTISLFYDYFVGGLENRTWTQVLLVLPWITALLLSYLFVKRLNVMQLGDDVAAGLGLKVAALRLVVFICAIALVAPVVATCGPIGYISLLAPHLTRRLLQTQDASRVLPVSALLGAILLTGADLLARTLFSPIEIPVGVWTTLLGGPLLLIFLGRRLRGDHP</sequence>
<feature type="transmembrane region" description="Helical" evidence="8">
    <location>
        <begin position="97"/>
        <end position="118"/>
    </location>
</feature>
<evidence type="ECO:0000256" key="4">
    <source>
        <dbReference type="ARBA" id="ARBA00022475"/>
    </source>
</evidence>
<dbReference type="Proteomes" id="UP001597079">
    <property type="component" value="Unassembled WGS sequence"/>
</dbReference>
<evidence type="ECO:0000313" key="10">
    <source>
        <dbReference type="Proteomes" id="UP001597079"/>
    </source>
</evidence>
<dbReference type="Gene3D" id="1.10.3470.10">
    <property type="entry name" value="ABC transporter involved in vitamin B12 uptake, BtuC"/>
    <property type="match status" value="1"/>
</dbReference>
<dbReference type="InterPro" id="IPR037294">
    <property type="entry name" value="ABC_BtuC-like"/>
</dbReference>
<feature type="transmembrane region" description="Helical" evidence="8">
    <location>
        <begin position="124"/>
        <end position="144"/>
    </location>
</feature>
<dbReference type="PANTHER" id="PTHR30472:SF25">
    <property type="entry name" value="ABC TRANSPORTER PERMEASE PROTEIN MJ0876-RELATED"/>
    <property type="match status" value="1"/>
</dbReference>
<dbReference type="Pfam" id="PF01032">
    <property type="entry name" value="FecCD"/>
    <property type="match status" value="1"/>
</dbReference>
<keyword evidence="6 8" id="KW-1133">Transmembrane helix</keyword>
<feature type="transmembrane region" description="Helical" evidence="8">
    <location>
        <begin position="235"/>
        <end position="262"/>
    </location>
</feature>
<dbReference type="InterPro" id="IPR000522">
    <property type="entry name" value="ABC_transptr_permease_BtuC"/>
</dbReference>
<comment type="caution">
    <text evidence="9">The sequence shown here is derived from an EMBL/GenBank/DDBJ whole genome shotgun (WGS) entry which is preliminary data.</text>
</comment>
<name>A0ABW4JS03_9BACL</name>
<gene>
    <name evidence="9" type="ORF">ACFSB2_24810</name>
</gene>
<comment type="similarity">
    <text evidence="2">Belongs to the binding-protein-dependent transport system permease family. FecCD subfamily.</text>
</comment>
<evidence type="ECO:0000256" key="2">
    <source>
        <dbReference type="ARBA" id="ARBA00007935"/>
    </source>
</evidence>
<evidence type="ECO:0000256" key="8">
    <source>
        <dbReference type="SAM" id="Phobius"/>
    </source>
</evidence>
<dbReference type="SUPFAM" id="SSF81345">
    <property type="entry name" value="ABC transporter involved in vitamin B12 uptake, BtuC"/>
    <property type="match status" value="1"/>
</dbReference>
<feature type="transmembrane region" description="Helical" evidence="8">
    <location>
        <begin position="12"/>
        <end position="33"/>
    </location>
</feature>
<dbReference type="EMBL" id="JBHUCX010000099">
    <property type="protein sequence ID" value="MFD1677890.1"/>
    <property type="molecule type" value="Genomic_DNA"/>
</dbReference>
<reference evidence="10" key="1">
    <citation type="journal article" date="2019" name="Int. J. Syst. Evol. Microbiol.">
        <title>The Global Catalogue of Microorganisms (GCM) 10K type strain sequencing project: providing services to taxonomists for standard genome sequencing and annotation.</title>
        <authorList>
            <consortium name="The Broad Institute Genomics Platform"/>
            <consortium name="The Broad Institute Genome Sequencing Center for Infectious Disease"/>
            <person name="Wu L."/>
            <person name="Ma J."/>
        </authorList>
    </citation>
    <scope>NUCLEOTIDE SEQUENCE [LARGE SCALE GENOMIC DNA]</scope>
    <source>
        <strain evidence="10">CGMCC 1.12286</strain>
    </source>
</reference>
<organism evidence="9 10">
    <name type="scientific">Alicyclobacillus fodiniaquatilis</name>
    <dbReference type="NCBI Taxonomy" id="1661150"/>
    <lineage>
        <taxon>Bacteria</taxon>
        <taxon>Bacillati</taxon>
        <taxon>Bacillota</taxon>
        <taxon>Bacilli</taxon>
        <taxon>Bacillales</taxon>
        <taxon>Alicyclobacillaceae</taxon>
        <taxon>Alicyclobacillus</taxon>
    </lineage>
</organism>
<protein>
    <submittedName>
        <fullName evidence="9">FecCD family ABC transporter permease</fullName>
    </submittedName>
</protein>
<evidence type="ECO:0000256" key="3">
    <source>
        <dbReference type="ARBA" id="ARBA00022448"/>
    </source>
</evidence>
<feature type="transmembrane region" description="Helical" evidence="8">
    <location>
        <begin position="151"/>
        <end position="173"/>
    </location>
</feature>
<feature type="transmembrane region" description="Helical" evidence="8">
    <location>
        <begin position="312"/>
        <end position="329"/>
    </location>
</feature>
<comment type="subcellular location">
    <subcellularLocation>
        <location evidence="1">Cell membrane</location>
        <topology evidence="1">Multi-pass membrane protein</topology>
    </subcellularLocation>
</comment>
<evidence type="ECO:0000256" key="6">
    <source>
        <dbReference type="ARBA" id="ARBA00022989"/>
    </source>
</evidence>
<feature type="transmembrane region" description="Helical" evidence="8">
    <location>
        <begin position="67"/>
        <end position="85"/>
    </location>
</feature>
<keyword evidence="7 8" id="KW-0472">Membrane</keyword>
<dbReference type="CDD" id="cd06550">
    <property type="entry name" value="TM_ABC_iron-siderophores_like"/>
    <property type="match status" value="1"/>
</dbReference>
<accession>A0ABW4JS03</accession>
<keyword evidence="10" id="KW-1185">Reference proteome</keyword>
<keyword evidence="4" id="KW-1003">Cell membrane</keyword>
<evidence type="ECO:0000256" key="5">
    <source>
        <dbReference type="ARBA" id="ARBA00022692"/>
    </source>
</evidence>
<evidence type="ECO:0000313" key="9">
    <source>
        <dbReference type="EMBL" id="MFD1677890.1"/>
    </source>
</evidence>
<evidence type="ECO:0000256" key="7">
    <source>
        <dbReference type="ARBA" id="ARBA00023136"/>
    </source>
</evidence>